<proteinExistence type="predicted"/>
<feature type="compositionally biased region" description="Basic residues" evidence="1">
    <location>
        <begin position="370"/>
        <end position="383"/>
    </location>
</feature>
<keyword evidence="3" id="KW-1185">Reference proteome</keyword>
<organism evidence="2 3">
    <name type="scientific">Tanacetum coccineum</name>
    <dbReference type="NCBI Taxonomy" id="301880"/>
    <lineage>
        <taxon>Eukaryota</taxon>
        <taxon>Viridiplantae</taxon>
        <taxon>Streptophyta</taxon>
        <taxon>Embryophyta</taxon>
        <taxon>Tracheophyta</taxon>
        <taxon>Spermatophyta</taxon>
        <taxon>Magnoliopsida</taxon>
        <taxon>eudicotyledons</taxon>
        <taxon>Gunneridae</taxon>
        <taxon>Pentapetalae</taxon>
        <taxon>asterids</taxon>
        <taxon>campanulids</taxon>
        <taxon>Asterales</taxon>
        <taxon>Asteraceae</taxon>
        <taxon>Asteroideae</taxon>
        <taxon>Anthemideae</taxon>
        <taxon>Anthemidinae</taxon>
        <taxon>Tanacetum</taxon>
    </lineage>
</organism>
<feature type="region of interest" description="Disordered" evidence="1">
    <location>
        <begin position="368"/>
        <end position="389"/>
    </location>
</feature>
<evidence type="ECO:0008006" key="4">
    <source>
        <dbReference type="Google" id="ProtNLM"/>
    </source>
</evidence>
<name>A0ABQ5IES2_9ASTR</name>
<evidence type="ECO:0000313" key="2">
    <source>
        <dbReference type="EMBL" id="GJT97777.1"/>
    </source>
</evidence>
<gene>
    <name evidence="2" type="ORF">Tco_1093295</name>
</gene>
<feature type="compositionally biased region" description="Basic and acidic residues" evidence="1">
    <location>
        <begin position="125"/>
        <end position="146"/>
    </location>
</feature>
<protein>
    <recommendedName>
        <fullName evidence="4">Retrotransposon gag domain-containing protein</fullName>
    </recommendedName>
</protein>
<accession>A0ABQ5IES2</accession>
<dbReference type="Proteomes" id="UP001151760">
    <property type="component" value="Unassembled WGS sequence"/>
</dbReference>
<reference evidence="2" key="1">
    <citation type="journal article" date="2022" name="Int. J. Mol. Sci.">
        <title>Draft Genome of Tanacetum Coccineum: Genomic Comparison of Closely Related Tanacetum-Family Plants.</title>
        <authorList>
            <person name="Yamashiro T."/>
            <person name="Shiraishi A."/>
            <person name="Nakayama K."/>
            <person name="Satake H."/>
        </authorList>
    </citation>
    <scope>NUCLEOTIDE SEQUENCE</scope>
</reference>
<evidence type="ECO:0000313" key="3">
    <source>
        <dbReference type="Proteomes" id="UP001151760"/>
    </source>
</evidence>
<dbReference type="EMBL" id="BQNB010020612">
    <property type="protein sequence ID" value="GJT97777.1"/>
    <property type="molecule type" value="Genomic_DNA"/>
</dbReference>
<feature type="region of interest" description="Disordered" evidence="1">
    <location>
        <begin position="117"/>
        <end position="146"/>
    </location>
</feature>
<reference evidence="2" key="2">
    <citation type="submission" date="2022-01" db="EMBL/GenBank/DDBJ databases">
        <authorList>
            <person name="Yamashiro T."/>
            <person name="Shiraishi A."/>
            <person name="Satake H."/>
            <person name="Nakayama K."/>
        </authorList>
    </citation>
    <scope>NUCLEOTIDE SEQUENCE</scope>
</reference>
<comment type="caution">
    <text evidence="2">The sequence shown here is derived from an EMBL/GenBank/DDBJ whole genome shotgun (WGS) entry which is preliminary data.</text>
</comment>
<evidence type="ECO:0000256" key="1">
    <source>
        <dbReference type="SAM" id="MobiDB-lite"/>
    </source>
</evidence>
<sequence length="523" mass="60792">MTGPLINEGSRGNRKTPPLTREQLEGRIFALKSLIKEHNGRNSIDHIRLNFDEDEGDDVVIKEKVVVGKNVEDADLGRPFKESLRTPLTRRIIEFTGPEYKMSTNIKWNHEGRAIFEGNNGGNGRRKDGRNVHRSRDNYTPYRGRDHQALYPPSMGGYQGCVVPAKVINMIRVGHEKEKKKKNRKPTESWMNVPINFPSVSSEDISEEPIILEAEMLDKEEEPQKVKKEEEENVKEVGLTKEVLVNPAFPNQLVIIERGVLEESERSLPFFKTLKNITKENKDKYSWTEEAEEAFQEMKRLIMNLPSLTTPLWKETLYFAFGGHLEETHVTWAHLEKKRTRLQTYTNIAQEFLYSGWRWRHKYNVTPSQRRSRQRHKIPRRRDKNPIRTLGDYFKPSHEGYRNTIELPVGNNAVPLRSDTIRLVQNGCSFHGLWSEDPNQYLKDFLKLVESLDLDGENRERTRMQDLALYDNESWNDPKDIAKPVKAIALPQDVFCTSGRRLIELENQVQRLMEAHLASTQPT</sequence>